<protein>
    <submittedName>
        <fullName evidence="1">Uncharacterized protein</fullName>
    </submittedName>
</protein>
<sequence length="540" mass="59783">MPSYTKPSWTVCAYMLGFFGMVAGWNSTAQALNPKSPEVLEIVAGANKFLQSSKPYSRIGGRCLVALALYKSGTKPDHPLIKGALADCKKFAATVPKFEHDAVYDAGMVLILLCELDPYSNHQEIENLVEFFVKCQKGHGGYGYAEKDTGDNSMTQYAALGLWLAKANQFDVPIETIAGMTNWVMSVQDPSGGFGYQGIVSPRGKARVQQADIRPSLTTAGLCSLYVSANVLDLGGQRKKADSDVPSGFTEIDEEKKADNKKARELVDVGALQSVKDLGGQWMDKHFTVEGTRWQLYYLYALERYKAFEELDTGKPDPEPMWYQAGFEFIKKCRLDDGSIKAFDEDHTIGSAFSILFLVRGTTATLKKHVKSFDNGLLAGGRGLPDDLSEAELRNGKVVNVKEIPETKRFLEMLNSDDGSLDDLVDADVAFDLNLDGDSREIALKAVRRKLRQGSYASRIMAIRAIESVKDFESVPDLIYALSDPDPRVAIEARDALRFVSRKIDGFGMPSDPTPPEREAAIQKWKDWYLSLRPNAIFLN</sequence>
<dbReference type="SUPFAM" id="SSF48239">
    <property type="entry name" value="Terpenoid cyclases/Protein prenyltransferases"/>
    <property type="match status" value="1"/>
</dbReference>
<evidence type="ECO:0000313" key="1">
    <source>
        <dbReference type="EMBL" id="RCS55940.1"/>
    </source>
</evidence>
<dbReference type="Proteomes" id="UP000253562">
    <property type="component" value="Unassembled WGS sequence"/>
</dbReference>
<dbReference type="Gene3D" id="1.25.10.10">
    <property type="entry name" value="Leucine-rich Repeat Variant"/>
    <property type="match status" value="1"/>
</dbReference>
<dbReference type="AlphaFoldDB" id="A0A368KX76"/>
<name>A0A368KX76_9BACT</name>
<dbReference type="CDD" id="cd00688">
    <property type="entry name" value="ISOPREN_C2_like"/>
    <property type="match status" value="1"/>
</dbReference>
<dbReference type="Gene3D" id="1.50.10.20">
    <property type="match status" value="1"/>
</dbReference>
<gene>
    <name evidence="1" type="ORF">DTL42_00685</name>
</gene>
<reference evidence="1 2" key="1">
    <citation type="submission" date="2018-07" db="EMBL/GenBank/DDBJ databases">
        <title>Comparative genomes isolates from brazilian mangrove.</title>
        <authorList>
            <person name="De Araujo J.E."/>
            <person name="Taketani R.G."/>
            <person name="Silva M.C.P."/>
            <person name="Lourenco M.V."/>
            <person name="Oliveira V.M."/>
            <person name="Andreote F.D."/>
        </authorList>
    </citation>
    <scope>NUCLEOTIDE SEQUENCE [LARGE SCALE GENOMIC DNA]</scope>
    <source>
        <strain evidence="1 2">HEX PRIS-MGV</strain>
    </source>
</reference>
<dbReference type="InterPro" id="IPR011989">
    <property type="entry name" value="ARM-like"/>
</dbReference>
<dbReference type="EMBL" id="QPEX01000006">
    <property type="protein sequence ID" value="RCS55940.1"/>
    <property type="molecule type" value="Genomic_DNA"/>
</dbReference>
<organism evidence="1 2">
    <name type="scientific">Bremerella cremea</name>
    <dbReference type="NCBI Taxonomy" id="1031537"/>
    <lineage>
        <taxon>Bacteria</taxon>
        <taxon>Pseudomonadati</taxon>
        <taxon>Planctomycetota</taxon>
        <taxon>Planctomycetia</taxon>
        <taxon>Pirellulales</taxon>
        <taxon>Pirellulaceae</taxon>
        <taxon>Bremerella</taxon>
    </lineage>
</organism>
<dbReference type="SUPFAM" id="SSF48371">
    <property type="entry name" value="ARM repeat"/>
    <property type="match status" value="1"/>
</dbReference>
<dbReference type="OrthoDB" id="248095at2"/>
<accession>A0A368KX76</accession>
<proteinExistence type="predicted"/>
<dbReference type="InterPro" id="IPR016024">
    <property type="entry name" value="ARM-type_fold"/>
</dbReference>
<evidence type="ECO:0000313" key="2">
    <source>
        <dbReference type="Proteomes" id="UP000253562"/>
    </source>
</evidence>
<comment type="caution">
    <text evidence="1">The sequence shown here is derived from an EMBL/GenBank/DDBJ whole genome shotgun (WGS) entry which is preliminary data.</text>
</comment>
<dbReference type="RefSeq" id="WP_114366749.1">
    <property type="nucleotide sequence ID" value="NZ_QPEX01000006.1"/>
</dbReference>
<dbReference type="InterPro" id="IPR008930">
    <property type="entry name" value="Terpenoid_cyclase/PrenylTrfase"/>
</dbReference>